<sequence length="364" mass="40854">MENRNSHPGKSKSRKLGLLSSLTLLLLSLPLSNAATRDPSKKPIILDSSGGFEIGGKVLTNPKKPNETLSCDHGYVEYFLPWTPRKTSLVMWHSSSTQVYQNRWDGGEGYKDKFLRRDYPVYLWDGPRVGRANYGCENITYVPWYRDQANFANWNFGPKFKNWWPDVQFPTEDEYAWQQATSARYDEMDTEENVQLHGYAMSVAADSGKLGERIVYVTNSAGGYRAQLAATMSKKNNIAGIVAYECIGYVYPDNVNITAGKWGFGPTIVPLEDFKRLAKLTAIQFIWGDHRQNSTSFVQDSWRAAALINQYGGNAQVFVLGNDTSFKGNTHIAFADMNNDQVAGALDDFLAKNNLDGYVDNAKV</sequence>
<evidence type="ECO:0000313" key="3">
    <source>
        <dbReference type="Proteomes" id="UP000566819"/>
    </source>
</evidence>
<keyword evidence="1" id="KW-0732">Signal</keyword>
<dbReference type="EMBL" id="JAAMPI010000939">
    <property type="protein sequence ID" value="KAF4627614.1"/>
    <property type="molecule type" value="Genomic_DNA"/>
</dbReference>
<gene>
    <name evidence="2" type="ORF">G7Y89_g10538</name>
</gene>
<protein>
    <submittedName>
        <fullName evidence="2">Uncharacterized protein</fullName>
    </submittedName>
</protein>
<reference evidence="2 3" key="1">
    <citation type="submission" date="2020-03" db="EMBL/GenBank/DDBJ databases">
        <title>Draft Genome Sequence of Cudoniella acicularis.</title>
        <authorList>
            <person name="Buettner E."/>
            <person name="Kellner H."/>
        </authorList>
    </citation>
    <scope>NUCLEOTIDE SEQUENCE [LARGE SCALE GENOMIC DNA]</scope>
    <source>
        <strain evidence="2 3">DSM 108380</strain>
    </source>
</reference>
<dbReference type="OrthoDB" id="3504488at2759"/>
<name>A0A8H4W1I4_9HELO</name>
<dbReference type="Proteomes" id="UP000566819">
    <property type="component" value="Unassembled WGS sequence"/>
</dbReference>
<feature type="chain" id="PRO_5034930329" evidence="1">
    <location>
        <begin position="35"/>
        <end position="364"/>
    </location>
</feature>
<dbReference type="InterPro" id="IPR029058">
    <property type="entry name" value="AB_hydrolase_fold"/>
</dbReference>
<organism evidence="2 3">
    <name type="scientific">Cudoniella acicularis</name>
    <dbReference type="NCBI Taxonomy" id="354080"/>
    <lineage>
        <taxon>Eukaryota</taxon>
        <taxon>Fungi</taxon>
        <taxon>Dikarya</taxon>
        <taxon>Ascomycota</taxon>
        <taxon>Pezizomycotina</taxon>
        <taxon>Leotiomycetes</taxon>
        <taxon>Helotiales</taxon>
        <taxon>Tricladiaceae</taxon>
        <taxon>Cudoniella</taxon>
    </lineage>
</organism>
<comment type="caution">
    <text evidence="2">The sequence shown here is derived from an EMBL/GenBank/DDBJ whole genome shotgun (WGS) entry which is preliminary data.</text>
</comment>
<feature type="signal peptide" evidence="1">
    <location>
        <begin position="1"/>
        <end position="34"/>
    </location>
</feature>
<proteinExistence type="predicted"/>
<dbReference type="Gene3D" id="3.40.50.1820">
    <property type="entry name" value="alpha/beta hydrolase"/>
    <property type="match status" value="1"/>
</dbReference>
<dbReference type="AlphaFoldDB" id="A0A8H4W1I4"/>
<dbReference type="SUPFAM" id="SSF53474">
    <property type="entry name" value="alpha/beta-Hydrolases"/>
    <property type="match status" value="1"/>
</dbReference>
<evidence type="ECO:0000256" key="1">
    <source>
        <dbReference type="SAM" id="SignalP"/>
    </source>
</evidence>
<evidence type="ECO:0000313" key="2">
    <source>
        <dbReference type="EMBL" id="KAF4627614.1"/>
    </source>
</evidence>
<keyword evidence="3" id="KW-1185">Reference proteome</keyword>
<accession>A0A8H4W1I4</accession>